<dbReference type="InterPro" id="IPR050309">
    <property type="entry name" value="Type-B_Carboxylest/Lipase"/>
</dbReference>
<proteinExistence type="inferred from homology"/>
<keyword evidence="3" id="KW-0732">Signal</keyword>
<feature type="signal peptide" evidence="3">
    <location>
        <begin position="1"/>
        <end position="24"/>
    </location>
</feature>
<dbReference type="InterPro" id="IPR019826">
    <property type="entry name" value="Carboxylesterase_B_AS"/>
</dbReference>
<accession>A0AA39GR20</accession>
<dbReference type="AlphaFoldDB" id="A0AA39GR20"/>
<organism evidence="5 6">
    <name type="scientific">Sarocladium strictum</name>
    <name type="common">Black bundle disease fungus</name>
    <name type="synonym">Acremonium strictum</name>
    <dbReference type="NCBI Taxonomy" id="5046"/>
    <lineage>
        <taxon>Eukaryota</taxon>
        <taxon>Fungi</taxon>
        <taxon>Dikarya</taxon>
        <taxon>Ascomycota</taxon>
        <taxon>Pezizomycotina</taxon>
        <taxon>Sordariomycetes</taxon>
        <taxon>Hypocreomycetidae</taxon>
        <taxon>Hypocreales</taxon>
        <taxon>Sarocladiaceae</taxon>
        <taxon>Sarocladium</taxon>
    </lineage>
</organism>
<evidence type="ECO:0000313" key="5">
    <source>
        <dbReference type="EMBL" id="KAK0391604.1"/>
    </source>
</evidence>
<dbReference type="EC" id="3.1.1.-" evidence="3"/>
<sequence>MPSRLASIVLATLAGLACLSPADAKTCAPTAKIANGTYLGLYNKEYSQDFFLGVPYAKPPVGDLRFKGPQALTQSFDGYRNATEYGWMCIGYGSDTSNLGSPVSEDCLTLNVVRPSGVKPGDDLPVGVWVHGGSYVMGGSRDPRYNLSDIVEQSVKEGKPIIAVSINYRLSLWGFLFSKEMQEEDAGNIGFKDQRMALQWVQDNIEAFGGSRDKVTIWGESAGARSLGMQLIAYQGQSDNLFRAAILESGSPIAKFHDASRWQPYFDALVQKTGCNDTSSPLSCLRQLPWQTLSDIFSGNVSLSVPVPTLSAVIDGSFMVAQGTTLLKQGHFAHVALLAGNNFDEGTAYAKQGINTDDEFATWLASLELSSDQIERIAELYPNDPALGIPASYNATPPASFGSQFKRVAAVAGDYQQHSGRRFLVETYAAAGLPVYSYLWNVIVNGLPNPIYGATHFQEVAFVFDNVGGRGYAASPFANKPESYVQLADLMSKQWAAFMHDGVPNANGVEWPAYKPDTRTNLVFDTDREGLHYTAKDDYRSQQINYLLQNVFV</sequence>
<dbReference type="InterPro" id="IPR019819">
    <property type="entry name" value="Carboxylesterase_B_CS"/>
</dbReference>
<dbReference type="PROSITE" id="PS00122">
    <property type="entry name" value="CARBOXYLESTERASE_B_1"/>
    <property type="match status" value="1"/>
</dbReference>
<reference evidence="5" key="1">
    <citation type="submission" date="2022-10" db="EMBL/GenBank/DDBJ databases">
        <title>Determination and structural analysis of whole genome sequence of Sarocladium strictum F4-1.</title>
        <authorList>
            <person name="Hu L."/>
            <person name="Jiang Y."/>
        </authorList>
    </citation>
    <scope>NUCLEOTIDE SEQUENCE</scope>
    <source>
        <strain evidence="5">F4-1</strain>
    </source>
</reference>
<evidence type="ECO:0000313" key="6">
    <source>
        <dbReference type="Proteomes" id="UP001175261"/>
    </source>
</evidence>
<evidence type="ECO:0000256" key="2">
    <source>
        <dbReference type="ARBA" id="ARBA00022801"/>
    </source>
</evidence>
<gene>
    <name evidence="5" type="ORF">NLU13_1104</name>
</gene>
<dbReference type="GO" id="GO:0016787">
    <property type="term" value="F:hydrolase activity"/>
    <property type="evidence" value="ECO:0007669"/>
    <property type="project" value="UniProtKB-KW"/>
</dbReference>
<dbReference type="SUPFAM" id="SSF53474">
    <property type="entry name" value="alpha/beta-Hydrolases"/>
    <property type="match status" value="1"/>
</dbReference>
<dbReference type="PROSITE" id="PS00941">
    <property type="entry name" value="CARBOXYLESTERASE_B_2"/>
    <property type="match status" value="1"/>
</dbReference>
<protein>
    <recommendedName>
        <fullName evidence="3">Carboxylic ester hydrolase</fullName>
        <ecNumber evidence="3">3.1.1.-</ecNumber>
    </recommendedName>
</protein>
<dbReference type="InterPro" id="IPR002018">
    <property type="entry name" value="CarbesteraseB"/>
</dbReference>
<dbReference type="PANTHER" id="PTHR11559">
    <property type="entry name" value="CARBOXYLESTERASE"/>
    <property type="match status" value="1"/>
</dbReference>
<feature type="chain" id="PRO_5041489395" description="Carboxylic ester hydrolase" evidence="3">
    <location>
        <begin position="25"/>
        <end position="553"/>
    </location>
</feature>
<evidence type="ECO:0000259" key="4">
    <source>
        <dbReference type="Pfam" id="PF00135"/>
    </source>
</evidence>
<dbReference type="EMBL" id="JAPDFR010000001">
    <property type="protein sequence ID" value="KAK0391604.1"/>
    <property type="molecule type" value="Genomic_DNA"/>
</dbReference>
<keyword evidence="6" id="KW-1185">Reference proteome</keyword>
<evidence type="ECO:0000256" key="1">
    <source>
        <dbReference type="ARBA" id="ARBA00005964"/>
    </source>
</evidence>
<dbReference type="Proteomes" id="UP001175261">
    <property type="component" value="Unassembled WGS sequence"/>
</dbReference>
<dbReference type="PROSITE" id="PS51257">
    <property type="entry name" value="PROKAR_LIPOPROTEIN"/>
    <property type="match status" value="1"/>
</dbReference>
<evidence type="ECO:0000256" key="3">
    <source>
        <dbReference type="RuleBase" id="RU361235"/>
    </source>
</evidence>
<name>A0AA39GR20_SARSR</name>
<comment type="caution">
    <text evidence="5">The sequence shown here is derived from an EMBL/GenBank/DDBJ whole genome shotgun (WGS) entry which is preliminary data.</text>
</comment>
<keyword evidence="2 3" id="KW-0378">Hydrolase</keyword>
<dbReference type="Gene3D" id="3.40.50.1820">
    <property type="entry name" value="alpha/beta hydrolase"/>
    <property type="match status" value="1"/>
</dbReference>
<dbReference type="InterPro" id="IPR029058">
    <property type="entry name" value="AB_hydrolase_fold"/>
</dbReference>
<dbReference type="Pfam" id="PF00135">
    <property type="entry name" value="COesterase"/>
    <property type="match status" value="1"/>
</dbReference>
<feature type="domain" description="Carboxylesterase type B" evidence="4">
    <location>
        <begin position="32"/>
        <end position="544"/>
    </location>
</feature>
<comment type="similarity">
    <text evidence="1 3">Belongs to the type-B carboxylesterase/lipase family.</text>
</comment>